<dbReference type="Proteomes" id="UP000324222">
    <property type="component" value="Unassembled WGS sequence"/>
</dbReference>
<accession>A0A5B7HFZ9</accession>
<protein>
    <submittedName>
        <fullName evidence="2">Uncharacterized protein</fullName>
    </submittedName>
</protein>
<proteinExistence type="predicted"/>
<organism evidence="2 3">
    <name type="scientific">Portunus trituberculatus</name>
    <name type="common">Swimming crab</name>
    <name type="synonym">Neptunus trituberculatus</name>
    <dbReference type="NCBI Taxonomy" id="210409"/>
    <lineage>
        <taxon>Eukaryota</taxon>
        <taxon>Metazoa</taxon>
        <taxon>Ecdysozoa</taxon>
        <taxon>Arthropoda</taxon>
        <taxon>Crustacea</taxon>
        <taxon>Multicrustacea</taxon>
        <taxon>Malacostraca</taxon>
        <taxon>Eumalacostraca</taxon>
        <taxon>Eucarida</taxon>
        <taxon>Decapoda</taxon>
        <taxon>Pleocyemata</taxon>
        <taxon>Brachyura</taxon>
        <taxon>Eubrachyura</taxon>
        <taxon>Portunoidea</taxon>
        <taxon>Portunidae</taxon>
        <taxon>Portuninae</taxon>
        <taxon>Portunus</taxon>
    </lineage>
</organism>
<keyword evidence="3" id="KW-1185">Reference proteome</keyword>
<reference evidence="2 3" key="1">
    <citation type="submission" date="2019-05" db="EMBL/GenBank/DDBJ databases">
        <title>Another draft genome of Portunus trituberculatus and its Hox gene families provides insights of decapod evolution.</title>
        <authorList>
            <person name="Jeong J.-H."/>
            <person name="Song I."/>
            <person name="Kim S."/>
            <person name="Choi T."/>
            <person name="Kim D."/>
            <person name="Ryu S."/>
            <person name="Kim W."/>
        </authorList>
    </citation>
    <scope>NUCLEOTIDE SEQUENCE [LARGE SCALE GENOMIC DNA]</scope>
    <source>
        <tissue evidence="2">Muscle</tissue>
    </source>
</reference>
<sequence>MVNTEYLWRYLRKWAPHLSTKSCFPPLCTPAPLHPLTRRHHSNSGSPRNRCPLPASGHKVSGVCRVLGRQVSRVTSQNVDDASCLRWRRCQLQDDGAAVLIPPPPRTHSPGCGCHRLPQPQCAAHSPADLRWAQARQGRSTAASPPAWLPENARENPSALIPQGGPQRCNPTKPCGAPQQRQPCGAEVTCKRKSPRSREEGDGGKGGGRVLRKVKEEEEEEGEKQPTHYSPKCR</sequence>
<dbReference type="EMBL" id="VSRR010033381">
    <property type="protein sequence ID" value="MPC71691.1"/>
    <property type="molecule type" value="Genomic_DNA"/>
</dbReference>
<feature type="region of interest" description="Disordered" evidence="1">
    <location>
        <begin position="133"/>
        <end position="234"/>
    </location>
</feature>
<comment type="caution">
    <text evidence="2">The sequence shown here is derived from an EMBL/GenBank/DDBJ whole genome shotgun (WGS) entry which is preliminary data.</text>
</comment>
<name>A0A5B7HFZ9_PORTR</name>
<evidence type="ECO:0000313" key="3">
    <source>
        <dbReference type="Proteomes" id="UP000324222"/>
    </source>
</evidence>
<dbReference type="AlphaFoldDB" id="A0A5B7HFZ9"/>
<evidence type="ECO:0000313" key="2">
    <source>
        <dbReference type="EMBL" id="MPC71691.1"/>
    </source>
</evidence>
<evidence type="ECO:0000256" key="1">
    <source>
        <dbReference type="SAM" id="MobiDB-lite"/>
    </source>
</evidence>
<gene>
    <name evidence="2" type="ORF">E2C01_065976</name>
</gene>